<dbReference type="SUPFAM" id="SSF48726">
    <property type="entry name" value="Immunoglobulin"/>
    <property type="match status" value="3"/>
</dbReference>
<dbReference type="PROSITE" id="PS50835">
    <property type="entry name" value="IG_LIKE"/>
    <property type="match status" value="1"/>
</dbReference>
<evidence type="ECO:0000259" key="6">
    <source>
        <dbReference type="PROSITE" id="PS50835"/>
    </source>
</evidence>
<dbReference type="OMA" id="YVNYPMA"/>
<proteinExistence type="predicted"/>
<dbReference type="InterPro" id="IPR003599">
    <property type="entry name" value="Ig_sub"/>
</dbReference>
<dbReference type="InterPro" id="IPR042495">
    <property type="entry name" value="PDGFRL"/>
</dbReference>
<dbReference type="HOGENOM" id="CLU_062833_0_0_1"/>
<sequence length="384" mass="42872">MMSLLKLSESKWRLVLSALLVCAIVFESDAKEEKTTRGRTSTPKKATNKRQRAEMVKAKTKLTAAAQTKTSLTQVLGRGVFKKVGETLSVQTGDTLSLRCRGKPVQWSVPLYVEEDEGRLVIVQQERFSLLTLVNTTVADTGEYTCFPMYCEDKDCRREYNKAIKVFIFFPDPRELFIPSSSHYEMIQLRSNWPTVLPCQVTSPEAKVTLHREFPPGEVSVDGTEISFNSRKGFTIHRPRPHHAGVLHCVAALGNLRQSSTKYILIYVNYPMAPPAPVIQASSSSVAVGGNLRVACSAVGERDVFIEFNWEYPGQQIGRPLYTEETTIPVSEEASRQQFQSVLQVDEVRDVDQGTYTCTAQNLQGAKSVSTTVKVVPKTRKLSV</sequence>
<dbReference type="InterPro" id="IPR007110">
    <property type="entry name" value="Ig-like_dom"/>
</dbReference>
<dbReference type="AlphaFoldDB" id="M4A6F5"/>
<evidence type="ECO:0000256" key="3">
    <source>
        <dbReference type="ARBA" id="ARBA00023319"/>
    </source>
</evidence>
<feature type="chain" id="PRO_5004047592" description="Platelet-derived growth factor receptor-like protein" evidence="5">
    <location>
        <begin position="31"/>
        <end position="384"/>
    </location>
</feature>
<evidence type="ECO:0000256" key="1">
    <source>
        <dbReference type="ARBA" id="ARBA00011360"/>
    </source>
</evidence>
<dbReference type="SMART" id="SM00409">
    <property type="entry name" value="IG"/>
    <property type="match status" value="3"/>
</dbReference>
<dbReference type="OrthoDB" id="9864753at2759"/>
<dbReference type="PANTHER" id="PTHR15360:SF2">
    <property type="entry name" value="PLATELET-DERIVED GROWTH FACTOR RECEPTOR-LIKE PROTEIN"/>
    <property type="match status" value="1"/>
</dbReference>
<dbReference type="InterPro" id="IPR013151">
    <property type="entry name" value="Immunoglobulin_dom"/>
</dbReference>
<dbReference type="GeneID" id="102224384"/>
<evidence type="ECO:0000256" key="2">
    <source>
        <dbReference type="ARBA" id="ARBA00019671"/>
    </source>
</evidence>
<reference evidence="8" key="1">
    <citation type="submission" date="2012-01" db="EMBL/GenBank/DDBJ databases">
        <authorList>
            <person name="Walter R."/>
            <person name="Schartl M."/>
            <person name="Warren W."/>
        </authorList>
    </citation>
    <scope>NUCLEOTIDE SEQUENCE [LARGE SCALE GENOMIC DNA]</scope>
    <source>
        <strain evidence="8">JP 163 A</strain>
    </source>
</reference>
<keyword evidence="5" id="KW-0732">Signal</keyword>
<dbReference type="Proteomes" id="UP000002852">
    <property type="component" value="Unassembled WGS sequence"/>
</dbReference>
<accession>M4A6F5</accession>
<dbReference type="Pfam" id="PF21339">
    <property type="entry name" value="VEGFR-1-like_Ig-like"/>
    <property type="match status" value="1"/>
</dbReference>
<evidence type="ECO:0000256" key="4">
    <source>
        <dbReference type="SAM" id="MobiDB-lite"/>
    </source>
</evidence>
<comment type="subunit">
    <text evidence="1">Forms a complex composed of PDGFRL, TNK2 and GRB2.</text>
</comment>
<dbReference type="eggNOG" id="KOG0200">
    <property type="taxonomic scope" value="Eukaryota"/>
</dbReference>
<dbReference type="Pfam" id="PF00047">
    <property type="entry name" value="ig"/>
    <property type="match status" value="1"/>
</dbReference>
<dbReference type="Ensembl" id="ENSXMAT00000010063.2">
    <property type="protein sequence ID" value="ENSXMAP00000010049.1"/>
    <property type="gene ID" value="ENSXMAG00000010027.2"/>
</dbReference>
<feature type="domain" description="Ig-like" evidence="6">
    <location>
        <begin position="274"/>
        <end position="374"/>
    </location>
</feature>
<dbReference type="InParanoid" id="M4A6F5"/>
<feature type="region of interest" description="Disordered" evidence="4">
    <location>
        <begin position="33"/>
        <end position="53"/>
    </location>
</feature>
<dbReference type="RefSeq" id="XP_005795576.3">
    <property type="nucleotide sequence ID" value="XM_005795519.3"/>
</dbReference>
<dbReference type="Gene3D" id="2.60.40.10">
    <property type="entry name" value="Immunoglobulins"/>
    <property type="match status" value="3"/>
</dbReference>
<dbReference type="InterPro" id="IPR013783">
    <property type="entry name" value="Ig-like_fold"/>
</dbReference>
<dbReference type="KEGG" id="xma:102224384"/>
<reference evidence="7" key="3">
    <citation type="submission" date="2025-08" db="UniProtKB">
        <authorList>
            <consortium name="Ensembl"/>
        </authorList>
    </citation>
    <scope>IDENTIFICATION</scope>
    <source>
        <strain evidence="7">JP 163 A</strain>
    </source>
</reference>
<feature type="signal peptide" evidence="5">
    <location>
        <begin position="1"/>
        <end position="30"/>
    </location>
</feature>
<dbReference type="InterPro" id="IPR036179">
    <property type="entry name" value="Ig-like_dom_sf"/>
</dbReference>
<evidence type="ECO:0000313" key="7">
    <source>
        <dbReference type="Ensembl" id="ENSXMAP00000010049.1"/>
    </source>
</evidence>
<dbReference type="GeneTree" id="ENSGT00390000017153"/>
<protein>
    <recommendedName>
        <fullName evidence="2">Platelet-derived growth factor receptor-like protein</fullName>
    </recommendedName>
</protein>
<evidence type="ECO:0000256" key="5">
    <source>
        <dbReference type="SAM" id="SignalP"/>
    </source>
</evidence>
<evidence type="ECO:0000313" key="8">
    <source>
        <dbReference type="Proteomes" id="UP000002852"/>
    </source>
</evidence>
<keyword evidence="8" id="KW-1185">Reference proteome</keyword>
<dbReference type="PANTHER" id="PTHR15360">
    <property type="entry name" value="PLATELET-DERIVED GROWTH FACTOR RECEPTOR LIKE"/>
    <property type="match status" value="1"/>
</dbReference>
<dbReference type="STRING" id="8083.ENSXMAP00000010049"/>
<reference evidence="7" key="4">
    <citation type="submission" date="2025-09" db="UniProtKB">
        <authorList>
            <consortium name="Ensembl"/>
        </authorList>
    </citation>
    <scope>IDENTIFICATION</scope>
    <source>
        <strain evidence="7">JP 163 A</strain>
    </source>
</reference>
<name>M4A6F5_XIPMA</name>
<keyword evidence="3" id="KW-0393">Immunoglobulin domain</keyword>
<organism evidence="7 8">
    <name type="scientific">Xiphophorus maculatus</name>
    <name type="common">Southern platyfish</name>
    <name type="synonym">Platypoecilus maculatus</name>
    <dbReference type="NCBI Taxonomy" id="8083"/>
    <lineage>
        <taxon>Eukaryota</taxon>
        <taxon>Metazoa</taxon>
        <taxon>Chordata</taxon>
        <taxon>Craniata</taxon>
        <taxon>Vertebrata</taxon>
        <taxon>Euteleostomi</taxon>
        <taxon>Actinopterygii</taxon>
        <taxon>Neopterygii</taxon>
        <taxon>Teleostei</taxon>
        <taxon>Neoteleostei</taxon>
        <taxon>Acanthomorphata</taxon>
        <taxon>Ovalentaria</taxon>
        <taxon>Atherinomorphae</taxon>
        <taxon>Cyprinodontiformes</taxon>
        <taxon>Poeciliidae</taxon>
        <taxon>Poeciliinae</taxon>
        <taxon>Xiphophorus</taxon>
    </lineage>
</organism>
<reference evidence="8" key="2">
    <citation type="journal article" date="2013" name="Nat. Genet.">
        <title>The genome of the platyfish, Xiphophorus maculatus, provides insights into evolutionary adaptation and several complex traits.</title>
        <authorList>
            <person name="Schartl M."/>
            <person name="Walter R.B."/>
            <person name="Shen Y."/>
            <person name="Garcia T."/>
            <person name="Catchen J."/>
            <person name="Amores A."/>
            <person name="Braasch I."/>
            <person name="Chalopin D."/>
            <person name="Volff J.N."/>
            <person name="Lesch K.P."/>
            <person name="Bisazza A."/>
            <person name="Minx P."/>
            <person name="Hillier L."/>
            <person name="Wilson R.K."/>
            <person name="Fuerstenberg S."/>
            <person name="Boore J."/>
            <person name="Searle S."/>
            <person name="Postlethwait J.H."/>
            <person name="Warren W.C."/>
        </authorList>
    </citation>
    <scope>NUCLEOTIDE SEQUENCE [LARGE SCALE GENOMIC DNA]</scope>
    <source>
        <strain evidence="8">JP 163 A</strain>
    </source>
</reference>